<comment type="caution">
    <text evidence="2">The sequence shown here is derived from an EMBL/GenBank/DDBJ whole genome shotgun (WGS) entry which is preliminary data.</text>
</comment>
<dbReference type="Gene3D" id="1.20.120.450">
    <property type="entry name" value="dinb family like domain"/>
    <property type="match status" value="1"/>
</dbReference>
<dbReference type="InterPro" id="IPR034660">
    <property type="entry name" value="DinB/YfiT-like"/>
</dbReference>
<proteinExistence type="predicted"/>
<dbReference type="InterPro" id="IPR024775">
    <property type="entry name" value="DinB-like"/>
</dbReference>
<dbReference type="AlphaFoldDB" id="A0A4R6WJZ2"/>
<evidence type="ECO:0000259" key="1">
    <source>
        <dbReference type="Pfam" id="PF12867"/>
    </source>
</evidence>
<evidence type="ECO:0000313" key="2">
    <source>
        <dbReference type="EMBL" id="TDQ78314.1"/>
    </source>
</evidence>
<feature type="domain" description="DinB-like" evidence="1">
    <location>
        <begin position="41"/>
        <end position="177"/>
    </location>
</feature>
<dbReference type="Pfam" id="PF12867">
    <property type="entry name" value="DinB_2"/>
    <property type="match status" value="1"/>
</dbReference>
<dbReference type="Proteomes" id="UP000295292">
    <property type="component" value="Unassembled WGS sequence"/>
</dbReference>
<accession>A0A4R6WJZ2</accession>
<reference evidence="2 3" key="1">
    <citation type="submission" date="2019-03" db="EMBL/GenBank/DDBJ databases">
        <title>Genomic Encyclopedia of Archaeal and Bacterial Type Strains, Phase II (KMG-II): from individual species to whole genera.</title>
        <authorList>
            <person name="Goeker M."/>
        </authorList>
    </citation>
    <scope>NUCLEOTIDE SEQUENCE [LARGE SCALE GENOMIC DNA]</scope>
    <source>
        <strain evidence="2 3">DSM 28353</strain>
    </source>
</reference>
<sequence>MLSGAGLVLVSIFLSNTRKLLSTVTDKPNKMINASFECEILRASRTRLLQIIEDCDPVTLFKIPESFNNNIIWHVGHCITSQQRHMYMRSGLPMHISKKFEECFKIGSSPASWKVSPNVEEVKHLLIDTVDKLELDLESNIFVHYTPFELPIGFHVKNHIEALKASNYHEAEHSGIILTYLKLLNRN</sequence>
<name>A0A4R6WJZ2_9SPHI</name>
<gene>
    <name evidence="2" type="ORF">CLV99_2296</name>
</gene>
<evidence type="ECO:0000313" key="3">
    <source>
        <dbReference type="Proteomes" id="UP000295292"/>
    </source>
</evidence>
<organism evidence="2 3">
    <name type="scientific">Sphingobacterium yanglingense</name>
    <dbReference type="NCBI Taxonomy" id="1437280"/>
    <lineage>
        <taxon>Bacteria</taxon>
        <taxon>Pseudomonadati</taxon>
        <taxon>Bacteroidota</taxon>
        <taxon>Sphingobacteriia</taxon>
        <taxon>Sphingobacteriales</taxon>
        <taxon>Sphingobacteriaceae</taxon>
        <taxon>Sphingobacterium</taxon>
    </lineage>
</organism>
<keyword evidence="3" id="KW-1185">Reference proteome</keyword>
<dbReference type="SUPFAM" id="SSF109854">
    <property type="entry name" value="DinB/YfiT-like putative metalloenzymes"/>
    <property type="match status" value="1"/>
</dbReference>
<protein>
    <submittedName>
        <fullName evidence="2">DinB family protein</fullName>
    </submittedName>
</protein>
<dbReference type="EMBL" id="SNYV01000013">
    <property type="protein sequence ID" value="TDQ78314.1"/>
    <property type="molecule type" value="Genomic_DNA"/>
</dbReference>